<dbReference type="AlphaFoldDB" id="A0A6J2YQ53"/>
<protein>
    <submittedName>
        <fullName evidence="11">Lipopolysaccharide-induced tumor necrosis factor-alpha factor homolog</fullName>
    </submittedName>
</protein>
<sequence length="233" mass="26095">MSDKDNSKIPRTTSELIETTELSAPEHLEDQNVRAVTHREAFLELINEERTPNLVTTSQPNLRSPYNELASYKNTACGIINSTSAMHNESYVQKTESKISLSQIPPSYSTVLKLGPPITIFNSRTYASVPFIARPPPPSYAEVHGWDDNPSIVSSDSMLFGPGPTYLTCPRCRTVIISDVRPEHSCLSYLTSFILCLCLCWPCCLLPFCLRACSNVYHYCPRCNTYLGVYKPC</sequence>
<dbReference type="PANTHER" id="PTHR23292">
    <property type="entry name" value="LIPOPOLYSACCHARIDE-INDUCED TUMOR NECROSIS FACTOR-ALPHA FACTOR"/>
    <property type="match status" value="1"/>
</dbReference>
<keyword evidence="7" id="KW-0472">Membrane</keyword>
<evidence type="ECO:0000256" key="8">
    <source>
        <dbReference type="SAM" id="MobiDB-lite"/>
    </source>
</evidence>
<gene>
    <name evidence="11" type="primary">LOC115890157</name>
</gene>
<dbReference type="OrthoDB" id="5599753at2759"/>
<evidence type="ECO:0000256" key="5">
    <source>
        <dbReference type="ARBA" id="ARBA00022723"/>
    </source>
</evidence>
<evidence type="ECO:0000259" key="9">
    <source>
        <dbReference type="PROSITE" id="PS51837"/>
    </source>
</evidence>
<dbReference type="Proteomes" id="UP000504635">
    <property type="component" value="Unplaced"/>
</dbReference>
<comment type="similarity">
    <text evidence="4">Belongs to the CDIP1/LITAF family.</text>
</comment>
<proteinExistence type="inferred from homology"/>
<feature type="compositionally biased region" description="Low complexity" evidence="8">
    <location>
        <begin position="12"/>
        <end position="22"/>
    </location>
</feature>
<dbReference type="GO" id="GO:0008270">
    <property type="term" value="F:zinc ion binding"/>
    <property type="evidence" value="ECO:0007669"/>
    <property type="project" value="TreeGrafter"/>
</dbReference>
<dbReference type="GO" id="GO:0005765">
    <property type="term" value="C:lysosomal membrane"/>
    <property type="evidence" value="ECO:0007669"/>
    <property type="project" value="UniProtKB-SubCell"/>
</dbReference>
<dbReference type="PROSITE" id="PS51837">
    <property type="entry name" value="LITAF"/>
    <property type="match status" value="1"/>
</dbReference>
<feature type="region of interest" description="Disordered" evidence="8">
    <location>
        <begin position="1"/>
        <end position="22"/>
    </location>
</feature>
<evidence type="ECO:0000256" key="6">
    <source>
        <dbReference type="ARBA" id="ARBA00022833"/>
    </source>
</evidence>
<dbReference type="InterPro" id="IPR006629">
    <property type="entry name" value="LITAF"/>
</dbReference>
<dbReference type="KEGG" id="soy:115890157"/>
<comment type="subcellular location">
    <subcellularLocation>
        <location evidence="2">Endosome membrane</location>
        <topology evidence="2">Peripheral membrane protein</topology>
    </subcellularLocation>
    <subcellularLocation>
        <location evidence="1">Late endosome membrane</location>
    </subcellularLocation>
    <subcellularLocation>
        <location evidence="3">Lysosome membrane</location>
        <topology evidence="3">Peripheral membrane protein</topology>
        <orientation evidence="3">Cytoplasmic side</orientation>
    </subcellularLocation>
</comment>
<accession>A0A6J2YQ53</accession>
<keyword evidence="5" id="KW-0479">Metal-binding</keyword>
<feature type="domain" description="LITAF" evidence="9">
    <location>
        <begin position="149"/>
        <end position="232"/>
    </location>
</feature>
<evidence type="ECO:0000256" key="4">
    <source>
        <dbReference type="ARBA" id="ARBA00005975"/>
    </source>
</evidence>
<evidence type="ECO:0000313" key="11">
    <source>
        <dbReference type="RefSeq" id="XP_030766178.1"/>
    </source>
</evidence>
<dbReference type="GO" id="GO:0031902">
    <property type="term" value="C:late endosome membrane"/>
    <property type="evidence" value="ECO:0007669"/>
    <property type="project" value="UniProtKB-SubCell"/>
</dbReference>
<dbReference type="Pfam" id="PF10601">
    <property type="entry name" value="zf-LITAF-like"/>
    <property type="match status" value="1"/>
</dbReference>
<evidence type="ECO:0000313" key="10">
    <source>
        <dbReference type="Proteomes" id="UP000504635"/>
    </source>
</evidence>
<evidence type="ECO:0000256" key="1">
    <source>
        <dbReference type="ARBA" id="ARBA00004414"/>
    </source>
</evidence>
<evidence type="ECO:0000256" key="7">
    <source>
        <dbReference type="ARBA" id="ARBA00023136"/>
    </source>
</evidence>
<dbReference type="InParanoid" id="A0A6J2YQ53"/>
<dbReference type="RefSeq" id="XP_030766178.1">
    <property type="nucleotide sequence ID" value="XM_030910318.1"/>
</dbReference>
<evidence type="ECO:0000256" key="3">
    <source>
        <dbReference type="ARBA" id="ARBA00004630"/>
    </source>
</evidence>
<dbReference type="GeneID" id="115890157"/>
<reference evidence="11" key="1">
    <citation type="submission" date="2025-08" db="UniProtKB">
        <authorList>
            <consortium name="RefSeq"/>
        </authorList>
    </citation>
    <scope>IDENTIFICATION</scope>
    <source>
        <tissue evidence="11">Gonads</tissue>
    </source>
</reference>
<evidence type="ECO:0000256" key="2">
    <source>
        <dbReference type="ARBA" id="ARBA00004481"/>
    </source>
</evidence>
<keyword evidence="10" id="KW-1185">Reference proteome</keyword>
<organism evidence="10 11">
    <name type="scientific">Sitophilus oryzae</name>
    <name type="common">Rice weevil</name>
    <name type="synonym">Curculio oryzae</name>
    <dbReference type="NCBI Taxonomy" id="7048"/>
    <lineage>
        <taxon>Eukaryota</taxon>
        <taxon>Metazoa</taxon>
        <taxon>Ecdysozoa</taxon>
        <taxon>Arthropoda</taxon>
        <taxon>Hexapoda</taxon>
        <taxon>Insecta</taxon>
        <taxon>Pterygota</taxon>
        <taxon>Neoptera</taxon>
        <taxon>Endopterygota</taxon>
        <taxon>Coleoptera</taxon>
        <taxon>Polyphaga</taxon>
        <taxon>Cucujiformia</taxon>
        <taxon>Curculionidae</taxon>
        <taxon>Dryophthorinae</taxon>
        <taxon>Sitophilus</taxon>
    </lineage>
</organism>
<name>A0A6J2YQ53_SITOR</name>
<dbReference type="SMART" id="SM00714">
    <property type="entry name" value="LITAF"/>
    <property type="match status" value="1"/>
</dbReference>
<dbReference type="InterPro" id="IPR037519">
    <property type="entry name" value="LITAF_fam"/>
</dbReference>
<dbReference type="PANTHER" id="PTHR23292:SF6">
    <property type="entry name" value="FI16602P1-RELATED"/>
    <property type="match status" value="1"/>
</dbReference>
<keyword evidence="6" id="KW-0862">Zinc</keyword>